<reference evidence="1" key="2">
    <citation type="journal article" date="2015" name="Data Brief">
        <title>Shoot transcriptome of the giant reed, Arundo donax.</title>
        <authorList>
            <person name="Barrero R.A."/>
            <person name="Guerrero F.D."/>
            <person name="Moolhuijzen P."/>
            <person name="Goolsby J.A."/>
            <person name="Tidwell J."/>
            <person name="Bellgard S.E."/>
            <person name="Bellgard M.I."/>
        </authorList>
    </citation>
    <scope>NUCLEOTIDE SEQUENCE</scope>
    <source>
        <tissue evidence="1">Shoot tissue taken approximately 20 cm above the soil surface</tissue>
    </source>
</reference>
<dbReference type="EMBL" id="GBRH01225665">
    <property type="protein sequence ID" value="JAD72230.1"/>
    <property type="molecule type" value="Transcribed_RNA"/>
</dbReference>
<proteinExistence type="predicted"/>
<name>A0A0A9CFS2_ARUDO</name>
<accession>A0A0A9CFS2</accession>
<organism evidence="1">
    <name type="scientific">Arundo donax</name>
    <name type="common">Giant reed</name>
    <name type="synonym">Donax arundinaceus</name>
    <dbReference type="NCBI Taxonomy" id="35708"/>
    <lineage>
        <taxon>Eukaryota</taxon>
        <taxon>Viridiplantae</taxon>
        <taxon>Streptophyta</taxon>
        <taxon>Embryophyta</taxon>
        <taxon>Tracheophyta</taxon>
        <taxon>Spermatophyta</taxon>
        <taxon>Magnoliopsida</taxon>
        <taxon>Liliopsida</taxon>
        <taxon>Poales</taxon>
        <taxon>Poaceae</taxon>
        <taxon>PACMAD clade</taxon>
        <taxon>Arundinoideae</taxon>
        <taxon>Arundineae</taxon>
        <taxon>Arundo</taxon>
    </lineage>
</organism>
<protein>
    <submittedName>
        <fullName evidence="1">Uncharacterized protein</fullName>
    </submittedName>
</protein>
<reference evidence="1" key="1">
    <citation type="submission" date="2014-09" db="EMBL/GenBank/DDBJ databases">
        <authorList>
            <person name="Magalhaes I.L.F."/>
            <person name="Oliveira U."/>
            <person name="Santos F.R."/>
            <person name="Vidigal T.H.D.A."/>
            <person name="Brescovit A.D."/>
            <person name="Santos A.J."/>
        </authorList>
    </citation>
    <scope>NUCLEOTIDE SEQUENCE</scope>
    <source>
        <tissue evidence="1">Shoot tissue taken approximately 20 cm above the soil surface</tissue>
    </source>
</reference>
<sequence>MLSTPTSTFSNFFLKEHRVRRLAARANKNEKCDVVGSKFGRARHSGSCRQPSVARSAQALLVLTFSLDLAVSTRLELAFFFIVRCFFKE</sequence>
<evidence type="ECO:0000313" key="1">
    <source>
        <dbReference type="EMBL" id="JAD72230.1"/>
    </source>
</evidence>
<dbReference type="AlphaFoldDB" id="A0A0A9CFS2"/>